<feature type="compositionally biased region" description="Polar residues" evidence="1">
    <location>
        <begin position="48"/>
        <end position="60"/>
    </location>
</feature>
<gene>
    <name evidence="2" type="ORF">E4U42_007570</name>
</gene>
<reference evidence="2" key="1">
    <citation type="journal article" date="2020" name="bioRxiv">
        <title>Whole genome comparisons of ergot fungi reveals the divergence and evolution of species within the genus Claviceps are the result of varying mechanisms driving genome evolution and host range expansion.</title>
        <authorList>
            <person name="Wyka S.A."/>
            <person name="Mondo S.J."/>
            <person name="Liu M."/>
            <person name="Dettman J."/>
            <person name="Nalam V."/>
            <person name="Broders K.D."/>
        </authorList>
    </citation>
    <scope>NUCLEOTIDE SEQUENCE</scope>
    <source>
        <strain evidence="2">CCC 489</strain>
    </source>
</reference>
<accession>A0A8K0J1Q9</accession>
<evidence type="ECO:0000313" key="3">
    <source>
        <dbReference type="Proteomes" id="UP000811619"/>
    </source>
</evidence>
<evidence type="ECO:0000313" key="2">
    <source>
        <dbReference type="EMBL" id="KAG5916625.1"/>
    </source>
</evidence>
<proteinExistence type="predicted"/>
<dbReference type="AlphaFoldDB" id="A0A8K0J1Q9"/>
<organism evidence="2 3">
    <name type="scientific">Claviceps africana</name>
    <dbReference type="NCBI Taxonomy" id="83212"/>
    <lineage>
        <taxon>Eukaryota</taxon>
        <taxon>Fungi</taxon>
        <taxon>Dikarya</taxon>
        <taxon>Ascomycota</taxon>
        <taxon>Pezizomycotina</taxon>
        <taxon>Sordariomycetes</taxon>
        <taxon>Hypocreomycetidae</taxon>
        <taxon>Hypocreales</taxon>
        <taxon>Clavicipitaceae</taxon>
        <taxon>Claviceps</taxon>
    </lineage>
</organism>
<feature type="region of interest" description="Disordered" evidence="1">
    <location>
        <begin position="1"/>
        <end position="35"/>
    </location>
</feature>
<dbReference type="Proteomes" id="UP000811619">
    <property type="component" value="Unassembled WGS sequence"/>
</dbReference>
<name>A0A8K0J1Q9_9HYPO</name>
<protein>
    <submittedName>
        <fullName evidence="2">Uncharacterized protein</fullName>
    </submittedName>
</protein>
<keyword evidence="3" id="KW-1185">Reference proteome</keyword>
<sequence length="70" mass="7293">MPGNDTKSTDKDNKSSNESEKNGTGSSPDCSDVEIGTAKVVDLRASTTRAEAKQLSTSGFVAQGARSQDK</sequence>
<feature type="compositionally biased region" description="Basic and acidic residues" evidence="1">
    <location>
        <begin position="7"/>
        <end position="21"/>
    </location>
</feature>
<evidence type="ECO:0000256" key="1">
    <source>
        <dbReference type="SAM" id="MobiDB-lite"/>
    </source>
</evidence>
<comment type="caution">
    <text evidence="2">The sequence shown here is derived from an EMBL/GenBank/DDBJ whole genome shotgun (WGS) entry which is preliminary data.</text>
</comment>
<dbReference type="EMBL" id="SRPY01000878">
    <property type="protein sequence ID" value="KAG5916625.1"/>
    <property type="molecule type" value="Genomic_DNA"/>
</dbReference>
<dbReference type="OrthoDB" id="10396173at2759"/>
<feature type="region of interest" description="Disordered" evidence="1">
    <location>
        <begin position="48"/>
        <end position="70"/>
    </location>
</feature>